<evidence type="ECO:0000256" key="5">
    <source>
        <dbReference type="ARBA" id="ARBA00022630"/>
    </source>
</evidence>
<feature type="binding site" evidence="11">
    <location>
        <begin position="307"/>
        <end position="308"/>
    </location>
    <ligand>
        <name>FMN</name>
        <dbReference type="ChEBI" id="CHEBI:58210"/>
    </ligand>
</feature>
<keyword evidence="6 11" id="KW-0288">FMN</keyword>
<comment type="catalytic activity">
    <reaction evidence="10 11">
        <text>(S)-dihydroorotate + a quinone = orotate + a quinol</text>
        <dbReference type="Rhea" id="RHEA:30187"/>
        <dbReference type="ChEBI" id="CHEBI:24646"/>
        <dbReference type="ChEBI" id="CHEBI:30839"/>
        <dbReference type="ChEBI" id="CHEBI:30864"/>
        <dbReference type="ChEBI" id="CHEBI:132124"/>
        <dbReference type="EC" id="1.3.5.2"/>
    </reaction>
</comment>
<dbReference type="EC" id="1.3.5.2" evidence="11"/>
<accession>A0A060JGL9</accession>
<feature type="domain" description="Dihydroorotate dehydrogenase catalytic" evidence="12">
    <location>
        <begin position="35"/>
        <end position="326"/>
    </location>
</feature>
<dbReference type="GO" id="GO:0006207">
    <property type="term" value="P:'de novo' pyrimidine nucleobase biosynthetic process"/>
    <property type="evidence" value="ECO:0007669"/>
    <property type="project" value="UniProtKB-UniRule"/>
</dbReference>
<dbReference type="GO" id="GO:0044205">
    <property type="term" value="P:'de novo' UMP biosynthetic process"/>
    <property type="evidence" value="ECO:0007669"/>
    <property type="project" value="UniProtKB-UniRule"/>
</dbReference>
<dbReference type="EMBL" id="CP007490">
    <property type="protein sequence ID" value="AIC47647.1"/>
    <property type="molecule type" value="Genomic_DNA"/>
</dbReference>
<evidence type="ECO:0000313" key="13">
    <source>
        <dbReference type="EMBL" id="AIC47647.1"/>
    </source>
</evidence>
<dbReference type="AlphaFoldDB" id="A0A060JGL9"/>
<dbReference type="PANTHER" id="PTHR48109">
    <property type="entry name" value="DIHYDROOROTATE DEHYDROGENASE (QUINONE), MITOCHONDRIAL-RELATED"/>
    <property type="match status" value="1"/>
</dbReference>
<dbReference type="InterPro" id="IPR012135">
    <property type="entry name" value="Dihydroorotate_DH_1_2"/>
</dbReference>
<dbReference type="Proteomes" id="UP000067708">
    <property type="component" value="Chromosome"/>
</dbReference>
<dbReference type="HOGENOM" id="CLU_013640_2_0_11"/>
<dbReference type="Pfam" id="PF01180">
    <property type="entry name" value="DHO_dh"/>
    <property type="match status" value="1"/>
</dbReference>
<dbReference type="InterPro" id="IPR005720">
    <property type="entry name" value="Dihydroorotate_DH_cat"/>
</dbReference>
<feature type="binding site" evidence="11">
    <location>
        <position position="257"/>
    </location>
    <ligand>
        <name>FMN</name>
        <dbReference type="ChEBI" id="CHEBI:58210"/>
    </ligand>
</feature>
<comment type="subunit">
    <text evidence="11">Monomer.</text>
</comment>
<keyword evidence="14" id="KW-1185">Reference proteome</keyword>
<dbReference type="NCBIfam" id="NF003652">
    <property type="entry name" value="PRK05286.2-5"/>
    <property type="match status" value="1"/>
</dbReference>
<evidence type="ECO:0000256" key="6">
    <source>
        <dbReference type="ARBA" id="ARBA00022643"/>
    </source>
</evidence>
<evidence type="ECO:0000259" key="12">
    <source>
        <dbReference type="Pfam" id="PF01180"/>
    </source>
</evidence>
<feature type="active site" description="Nucleophile" evidence="11">
    <location>
        <position position="169"/>
    </location>
</feature>
<dbReference type="KEGG" id="rla:Rhola_00008450"/>
<feature type="binding site" evidence="11">
    <location>
        <position position="231"/>
    </location>
    <ligand>
        <name>FMN</name>
        <dbReference type="ChEBI" id="CHEBI:58210"/>
    </ligand>
</feature>
<dbReference type="CDD" id="cd04738">
    <property type="entry name" value="DHOD_2_like"/>
    <property type="match status" value="1"/>
</dbReference>
<keyword evidence="11" id="KW-1003">Cell membrane</keyword>
<reference evidence="13 14" key="1">
    <citation type="journal article" date="2014" name="Int. J. Syst. Evol. Microbiol.">
        <title>Rhodoluna lacicola gen. nov., sp. nov., a planktonic freshwater bacterium with stream-lined genome.</title>
        <authorList>
            <person name="Hahn M."/>
            <person name="Schmidt J."/>
            <person name="Taipale S.J."/>
            <person name="Doolittle W.F."/>
            <person name="Koll U."/>
        </authorList>
    </citation>
    <scope>NUCLEOTIDE SEQUENCE [LARGE SCALE GENOMIC DNA]</scope>
    <source>
        <strain evidence="13 14">MWH-Ta8</strain>
    </source>
</reference>
<feature type="binding site" evidence="11">
    <location>
        <position position="203"/>
    </location>
    <ligand>
        <name>FMN</name>
        <dbReference type="ChEBI" id="CHEBI:58210"/>
    </ligand>
</feature>
<comment type="cofactor">
    <cofactor evidence="11">
        <name>FMN</name>
        <dbReference type="ChEBI" id="CHEBI:58210"/>
    </cofactor>
    <text evidence="11">Binds 1 FMN per subunit.</text>
</comment>
<sequence length="328" mass="34852">MDAEQAHHLVMFAIRFAGAIGLTKLAKLRPSAYASVQAFGLHFDAPFGLAAGFDKNAVAIKALGELGFSHVEIGTVTAIAQGGNEKPRLFRLIPDRALVNRMGFNNQGAEVIANRLEFLREKHGTKLPIIGVNIGKSKIVDVELAHEDYRQSARLLAPHADYLAVNVSSPNTPGLRSLQSVKALEPILTAVLEEAKGTPVLVKIAPDLANADIAAVADLALDLGLAGVIATNTTISRENLKTNRSKVEAAGAGGLSGAPLKQRSLEVLRLLNARMNGRAAIVSVGGIETPAEASERIANGATLVQGYTGWIYQGPLWARKINKHFSKK</sequence>
<evidence type="ECO:0000256" key="7">
    <source>
        <dbReference type="ARBA" id="ARBA00022975"/>
    </source>
</evidence>
<keyword evidence="8 11" id="KW-0560">Oxidoreductase</keyword>
<keyword evidence="5 11" id="KW-0285">Flavoprotein</keyword>
<dbReference type="PATRIC" id="fig|529884.3.peg.807"/>
<feature type="binding site" evidence="11">
    <location>
        <begin position="100"/>
        <end position="104"/>
    </location>
    <ligand>
        <name>substrate</name>
    </ligand>
</feature>
<feature type="binding site" evidence="11">
    <location>
        <position position="166"/>
    </location>
    <ligand>
        <name>substrate</name>
    </ligand>
</feature>
<feature type="binding site" evidence="11">
    <location>
        <position position="171"/>
    </location>
    <ligand>
        <name>substrate</name>
    </ligand>
</feature>
<dbReference type="GO" id="GO:0005737">
    <property type="term" value="C:cytoplasm"/>
    <property type="evidence" value="ECO:0007669"/>
    <property type="project" value="InterPro"/>
</dbReference>
<comment type="pathway">
    <text evidence="3 11">Pyrimidine metabolism; UMP biosynthesis via de novo pathway; orotate from (S)-dihydroorotate (quinone route): step 1/1.</text>
</comment>
<dbReference type="InterPro" id="IPR005719">
    <property type="entry name" value="Dihydroorotate_DH_2"/>
</dbReference>
<dbReference type="InterPro" id="IPR013785">
    <property type="entry name" value="Aldolase_TIM"/>
</dbReference>
<dbReference type="GO" id="GO:0106430">
    <property type="term" value="F:dihydroorotate dehydrogenase (quinone) activity"/>
    <property type="evidence" value="ECO:0007669"/>
    <property type="project" value="UniProtKB-EC"/>
</dbReference>
<dbReference type="PANTHER" id="PTHR48109:SF4">
    <property type="entry name" value="DIHYDROOROTATE DEHYDROGENASE (QUINONE), MITOCHONDRIAL"/>
    <property type="match status" value="1"/>
</dbReference>
<dbReference type="PIRSF" id="PIRSF000164">
    <property type="entry name" value="DHO_oxidase"/>
    <property type="match status" value="1"/>
</dbReference>
<comment type="function">
    <text evidence="1 11">Catalyzes the conversion of dihydroorotate to orotate with quinone as electron acceptor.</text>
</comment>
<dbReference type="PROSITE" id="PS00912">
    <property type="entry name" value="DHODEHASE_2"/>
    <property type="match status" value="1"/>
</dbReference>
<name>A0A060JGL9_9MICO</name>
<comment type="subcellular location">
    <subcellularLocation>
        <location evidence="11">Cell membrane</location>
        <topology evidence="11">Peripheral membrane protein</topology>
    </subcellularLocation>
    <subcellularLocation>
        <location evidence="2">Membrane</location>
    </subcellularLocation>
</comment>
<protein>
    <recommendedName>
        <fullName evidence="11">Dihydroorotate dehydrogenase (quinone)</fullName>
        <ecNumber evidence="11">1.3.5.2</ecNumber>
    </recommendedName>
    <alternativeName>
        <fullName evidence="11">DHOdehase</fullName>
        <shortName evidence="11">DHOD</shortName>
        <shortName evidence="11">DHODase</shortName>
    </alternativeName>
    <alternativeName>
        <fullName evidence="11">Dihydroorotate oxidase</fullName>
    </alternativeName>
</protein>
<feature type="binding site" evidence="11">
    <location>
        <position position="133"/>
    </location>
    <ligand>
        <name>FMN</name>
        <dbReference type="ChEBI" id="CHEBI:58210"/>
    </ligand>
</feature>
<evidence type="ECO:0000256" key="1">
    <source>
        <dbReference type="ARBA" id="ARBA00003125"/>
    </source>
</evidence>
<dbReference type="eggNOG" id="COG0167">
    <property type="taxonomic scope" value="Bacteria"/>
</dbReference>
<feature type="binding site" evidence="11">
    <location>
        <position position="55"/>
    </location>
    <ligand>
        <name>substrate</name>
    </ligand>
</feature>
<feature type="binding site" evidence="11">
    <location>
        <position position="166"/>
    </location>
    <ligand>
        <name>FMN</name>
        <dbReference type="ChEBI" id="CHEBI:58210"/>
    </ligand>
</feature>
<dbReference type="UniPathway" id="UPA00070">
    <property type="reaction ID" value="UER00946"/>
</dbReference>
<dbReference type="PROSITE" id="PS00911">
    <property type="entry name" value="DHODEHASE_1"/>
    <property type="match status" value="1"/>
</dbReference>
<evidence type="ECO:0000256" key="8">
    <source>
        <dbReference type="ARBA" id="ARBA00023002"/>
    </source>
</evidence>
<keyword evidence="7 11" id="KW-0665">Pyrimidine biosynthesis</keyword>
<evidence type="ECO:0000256" key="3">
    <source>
        <dbReference type="ARBA" id="ARBA00005161"/>
    </source>
</evidence>
<dbReference type="HAMAP" id="MF_00225">
    <property type="entry name" value="DHO_dh_type2"/>
    <property type="match status" value="1"/>
</dbReference>
<evidence type="ECO:0000256" key="11">
    <source>
        <dbReference type="HAMAP-Rule" id="MF_00225"/>
    </source>
</evidence>
<comment type="similarity">
    <text evidence="4 11">Belongs to the dihydroorotate dehydrogenase family. Type 2 subfamily.</text>
</comment>
<evidence type="ECO:0000256" key="2">
    <source>
        <dbReference type="ARBA" id="ARBA00004370"/>
    </source>
</evidence>
<dbReference type="SUPFAM" id="SSF51395">
    <property type="entry name" value="FMN-linked oxidoreductases"/>
    <property type="match status" value="1"/>
</dbReference>
<gene>
    <name evidence="11" type="primary">pyrD</name>
    <name evidence="13" type="ORF">Rhola_00008450</name>
</gene>
<feature type="binding site" evidence="11">
    <location>
        <position position="286"/>
    </location>
    <ligand>
        <name>FMN</name>
        <dbReference type="ChEBI" id="CHEBI:58210"/>
    </ligand>
</feature>
<evidence type="ECO:0000256" key="4">
    <source>
        <dbReference type="ARBA" id="ARBA00005359"/>
    </source>
</evidence>
<dbReference type="NCBIfam" id="TIGR01036">
    <property type="entry name" value="pyrD_sub2"/>
    <property type="match status" value="1"/>
</dbReference>
<feature type="binding site" evidence="11">
    <location>
        <position position="75"/>
    </location>
    <ligand>
        <name>FMN</name>
        <dbReference type="ChEBI" id="CHEBI:58210"/>
    </ligand>
</feature>
<evidence type="ECO:0000256" key="10">
    <source>
        <dbReference type="ARBA" id="ARBA00048639"/>
    </source>
</evidence>
<proteinExistence type="inferred from homology"/>
<feature type="binding site" evidence="11">
    <location>
        <begin position="51"/>
        <end position="55"/>
    </location>
    <ligand>
        <name>FMN</name>
        <dbReference type="ChEBI" id="CHEBI:58210"/>
    </ligand>
</feature>
<feature type="binding site" evidence="11">
    <location>
        <begin position="232"/>
        <end position="233"/>
    </location>
    <ligand>
        <name>substrate</name>
    </ligand>
</feature>
<evidence type="ECO:0000313" key="14">
    <source>
        <dbReference type="Proteomes" id="UP000067708"/>
    </source>
</evidence>
<dbReference type="NCBIfam" id="NF003648">
    <property type="entry name" value="PRK05286.2-1"/>
    <property type="match status" value="1"/>
</dbReference>
<keyword evidence="9 11" id="KW-0472">Membrane</keyword>
<dbReference type="GO" id="GO:0005886">
    <property type="term" value="C:plasma membrane"/>
    <property type="evidence" value="ECO:0007669"/>
    <property type="project" value="UniProtKB-SubCell"/>
</dbReference>
<dbReference type="InterPro" id="IPR050074">
    <property type="entry name" value="DHO_dehydrogenase"/>
</dbReference>
<dbReference type="STRING" id="529884.Rhola_00008450"/>
<dbReference type="InterPro" id="IPR001295">
    <property type="entry name" value="Dihydroorotate_DH_CS"/>
</dbReference>
<organism evidence="13 14">
    <name type="scientific">Rhodoluna lacicola</name>
    <dbReference type="NCBI Taxonomy" id="529884"/>
    <lineage>
        <taxon>Bacteria</taxon>
        <taxon>Bacillati</taxon>
        <taxon>Actinomycetota</taxon>
        <taxon>Actinomycetes</taxon>
        <taxon>Micrococcales</taxon>
        <taxon>Microbacteriaceae</taxon>
        <taxon>Luna cluster</taxon>
        <taxon>Luna-1 subcluster</taxon>
        <taxon>Rhodoluna</taxon>
    </lineage>
</organism>
<dbReference type="Gene3D" id="3.20.20.70">
    <property type="entry name" value="Aldolase class I"/>
    <property type="match status" value="1"/>
</dbReference>
<dbReference type="OrthoDB" id="9802377at2"/>
<evidence type="ECO:0000256" key="9">
    <source>
        <dbReference type="ARBA" id="ARBA00023136"/>
    </source>
</evidence>